<evidence type="ECO:0000313" key="4">
    <source>
        <dbReference type="EMBL" id="GJS87179.1"/>
    </source>
</evidence>
<protein>
    <submittedName>
        <fullName evidence="4">Retrovirus-related pol polyprotein from transposon TNT 1-94</fullName>
    </submittedName>
</protein>
<dbReference type="Pfam" id="PF13976">
    <property type="entry name" value="gag_pre-integrs"/>
    <property type="match status" value="1"/>
</dbReference>
<accession>A0ABQ4ZAF3</accession>
<sequence length="705" mass="81383">MVEEVTTLKKDFKQKEYKYLEEFLDMKALKEKVEGKLFKQDQSLQTVHMLCNPKPHYDEKKKVAIGYKNPLYLTRAKQVQPALYNGFEIVKTHHAPAIVHDSEDTLEIAETTRKTMNDKNERPNKQLTPEQIFWYDDILKEKAKALKAKSNNPKSITTVMVYPPNTPTKLVLRVLPTKSQAKINIFALIQLFSEFDKTCKKRITPTGLTEGERGFEQTKECYLTEVIPFFKTFKEHFEGIQQALTKVVKEMKEIFEELEAEVDQNVMDRKCDEIERKNLLITNENLIVDCLTKDVFYTTKNYVLTVSRFSEMHDAYTIEHAHCQELEAELSKLKHKIQKDDHSEMIKCFSNLEIDHLNLQLNYQNLKERFGNNKSQPSQDAPEFDTVFKINKMKASLQGKDNTIRKLQVQISQLKETHQNELFRTENAIIKQHYKELYDSIKTMRAKTVEKTSALLSENENLKAQILGKIKCVTMNSEKPTVLVPGMYAIDVEPIHPRNRNNREVHLECLKHLKIVRFGNDHFGAIMGYGDYVIGDNLEVAFRKHSCYVRNEDGVELLKVSRGSNLYTISVEDMMKSSPICLFSKASKNKSWLWHHRLNHLNFFTINETTRKDLFKAHTRSSPLKLLLYPPTNKDLEILFQPMFDEYLEPPRVERPVPPAPAVQVLVVSAGTPSFTTVDQGAPSTSHSPSSSVVQPPISHQCVVA</sequence>
<gene>
    <name evidence="4" type="ORF">Tco_0769815</name>
</gene>
<dbReference type="EMBL" id="BQNB010011177">
    <property type="protein sequence ID" value="GJS87179.1"/>
    <property type="molecule type" value="Genomic_DNA"/>
</dbReference>
<name>A0ABQ4ZAF3_9ASTR</name>
<feature type="coiled-coil region" evidence="1">
    <location>
        <begin position="241"/>
        <end position="268"/>
    </location>
</feature>
<keyword evidence="5" id="KW-1185">Reference proteome</keyword>
<evidence type="ECO:0000256" key="2">
    <source>
        <dbReference type="SAM" id="MobiDB-lite"/>
    </source>
</evidence>
<proteinExistence type="predicted"/>
<evidence type="ECO:0000259" key="3">
    <source>
        <dbReference type="Pfam" id="PF13976"/>
    </source>
</evidence>
<feature type="coiled-coil region" evidence="1">
    <location>
        <begin position="323"/>
        <end position="369"/>
    </location>
</feature>
<evidence type="ECO:0000256" key="1">
    <source>
        <dbReference type="SAM" id="Coils"/>
    </source>
</evidence>
<comment type="caution">
    <text evidence="4">The sequence shown here is derived from an EMBL/GenBank/DDBJ whole genome shotgun (WGS) entry which is preliminary data.</text>
</comment>
<dbReference type="Proteomes" id="UP001151760">
    <property type="component" value="Unassembled WGS sequence"/>
</dbReference>
<reference evidence="4" key="2">
    <citation type="submission" date="2022-01" db="EMBL/GenBank/DDBJ databases">
        <authorList>
            <person name="Yamashiro T."/>
            <person name="Shiraishi A."/>
            <person name="Satake H."/>
            <person name="Nakayama K."/>
        </authorList>
    </citation>
    <scope>NUCLEOTIDE SEQUENCE</scope>
</reference>
<dbReference type="InterPro" id="IPR025724">
    <property type="entry name" value="GAG-pre-integrase_dom"/>
</dbReference>
<reference evidence="4" key="1">
    <citation type="journal article" date="2022" name="Int. J. Mol. Sci.">
        <title>Draft Genome of Tanacetum Coccineum: Genomic Comparison of Closely Related Tanacetum-Family Plants.</title>
        <authorList>
            <person name="Yamashiro T."/>
            <person name="Shiraishi A."/>
            <person name="Nakayama K."/>
            <person name="Satake H."/>
        </authorList>
    </citation>
    <scope>NUCLEOTIDE SEQUENCE</scope>
</reference>
<feature type="compositionally biased region" description="Low complexity" evidence="2">
    <location>
        <begin position="683"/>
        <end position="699"/>
    </location>
</feature>
<feature type="domain" description="GAG-pre-integrase" evidence="3">
    <location>
        <begin position="565"/>
        <end position="618"/>
    </location>
</feature>
<organism evidence="4 5">
    <name type="scientific">Tanacetum coccineum</name>
    <dbReference type="NCBI Taxonomy" id="301880"/>
    <lineage>
        <taxon>Eukaryota</taxon>
        <taxon>Viridiplantae</taxon>
        <taxon>Streptophyta</taxon>
        <taxon>Embryophyta</taxon>
        <taxon>Tracheophyta</taxon>
        <taxon>Spermatophyta</taxon>
        <taxon>Magnoliopsida</taxon>
        <taxon>eudicotyledons</taxon>
        <taxon>Gunneridae</taxon>
        <taxon>Pentapetalae</taxon>
        <taxon>asterids</taxon>
        <taxon>campanulids</taxon>
        <taxon>Asterales</taxon>
        <taxon>Asteraceae</taxon>
        <taxon>Asteroideae</taxon>
        <taxon>Anthemideae</taxon>
        <taxon>Anthemidinae</taxon>
        <taxon>Tanacetum</taxon>
    </lineage>
</organism>
<keyword evidence="1" id="KW-0175">Coiled coil</keyword>
<evidence type="ECO:0000313" key="5">
    <source>
        <dbReference type="Proteomes" id="UP001151760"/>
    </source>
</evidence>
<feature type="region of interest" description="Disordered" evidence="2">
    <location>
        <begin position="677"/>
        <end position="699"/>
    </location>
</feature>